<dbReference type="WBParaSite" id="BTMF_0001164401-mRNA-1">
    <property type="protein sequence ID" value="BTMF_0001164401-mRNA-1"/>
    <property type="gene ID" value="BTMF_0001164401"/>
</dbReference>
<dbReference type="AlphaFoldDB" id="A0A0R3QV92"/>
<organism evidence="2">
    <name type="scientific">Brugia timori</name>
    <dbReference type="NCBI Taxonomy" id="42155"/>
    <lineage>
        <taxon>Eukaryota</taxon>
        <taxon>Metazoa</taxon>
        <taxon>Ecdysozoa</taxon>
        <taxon>Nematoda</taxon>
        <taxon>Chromadorea</taxon>
        <taxon>Rhabditida</taxon>
        <taxon>Spirurina</taxon>
        <taxon>Spiruromorpha</taxon>
        <taxon>Filarioidea</taxon>
        <taxon>Onchocercidae</taxon>
        <taxon>Brugia</taxon>
    </lineage>
</organism>
<name>A0A0R3QV92_9BILA</name>
<protein>
    <submittedName>
        <fullName evidence="2">Ovule protein</fullName>
    </submittedName>
</protein>
<keyword evidence="1" id="KW-0812">Transmembrane</keyword>
<accession>A0A0R3QV92</accession>
<keyword evidence="1" id="KW-1133">Transmembrane helix</keyword>
<reference evidence="2" key="1">
    <citation type="submission" date="2017-02" db="UniProtKB">
        <authorList>
            <consortium name="WormBaseParasite"/>
        </authorList>
    </citation>
    <scope>IDENTIFICATION</scope>
</reference>
<keyword evidence="1" id="KW-0472">Membrane</keyword>
<evidence type="ECO:0000256" key="1">
    <source>
        <dbReference type="SAM" id="Phobius"/>
    </source>
</evidence>
<feature type="transmembrane region" description="Helical" evidence="1">
    <location>
        <begin position="20"/>
        <end position="42"/>
    </location>
</feature>
<evidence type="ECO:0000313" key="2">
    <source>
        <dbReference type="WBParaSite" id="BTMF_0001164401-mRNA-1"/>
    </source>
</evidence>
<sequence length="80" mass="9466">MSFVFPFSPLSIQSSIMKSLTIMRFPEICFIFPNKLFFILVLRRLISSNPYSSHIFMCSLCALKQVCQHFEALDFHIFYF</sequence>
<proteinExistence type="predicted"/>